<proteinExistence type="predicted"/>
<feature type="compositionally biased region" description="Basic and acidic residues" evidence="1">
    <location>
        <begin position="463"/>
        <end position="478"/>
    </location>
</feature>
<feature type="transmembrane region" description="Helical" evidence="2">
    <location>
        <begin position="29"/>
        <end position="48"/>
    </location>
</feature>
<evidence type="ECO:0000313" key="4">
    <source>
        <dbReference type="RefSeq" id="XP_034249188.1"/>
    </source>
</evidence>
<feature type="region of interest" description="Disordered" evidence="1">
    <location>
        <begin position="419"/>
        <end position="485"/>
    </location>
</feature>
<feature type="transmembrane region" description="Helical" evidence="2">
    <location>
        <begin position="172"/>
        <end position="192"/>
    </location>
</feature>
<dbReference type="AlphaFoldDB" id="A0A6P8ZV48"/>
<dbReference type="Proteomes" id="UP000515158">
    <property type="component" value="Unplaced"/>
</dbReference>
<keyword evidence="2" id="KW-1133">Transmembrane helix</keyword>
<protein>
    <submittedName>
        <fullName evidence="4">Uncharacterized protein LOC117650037 isoform X1</fullName>
    </submittedName>
</protein>
<keyword evidence="2" id="KW-0812">Transmembrane</keyword>
<organism evidence="4">
    <name type="scientific">Thrips palmi</name>
    <name type="common">Melon thrips</name>
    <dbReference type="NCBI Taxonomy" id="161013"/>
    <lineage>
        <taxon>Eukaryota</taxon>
        <taxon>Metazoa</taxon>
        <taxon>Ecdysozoa</taxon>
        <taxon>Arthropoda</taxon>
        <taxon>Hexapoda</taxon>
        <taxon>Insecta</taxon>
        <taxon>Pterygota</taxon>
        <taxon>Neoptera</taxon>
        <taxon>Paraneoptera</taxon>
        <taxon>Thysanoptera</taxon>
        <taxon>Terebrantia</taxon>
        <taxon>Thripoidea</taxon>
        <taxon>Thripidae</taxon>
        <taxon>Thrips</taxon>
    </lineage>
</organism>
<dbReference type="InParanoid" id="A0A6P8ZV48"/>
<feature type="compositionally biased region" description="Polar residues" evidence="1">
    <location>
        <begin position="426"/>
        <end position="437"/>
    </location>
</feature>
<feature type="compositionally biased region" description="Polar residues" evidence="1">
    <location>
        <begin position="446"/>
        <end position="461"/>
    </location>
</feature>
<evidence type="ECO:0000256" key="2">
    <source>
        <dbReference type="SAM" id="Phobius"/>
    </source>
</evidence>
<evidence type="ECO:0000313" key="3">
    <source>
        <dbReference type="Proteomes" id="UP000515158"/>
    </source>
</evidence>
<dbReference type="RefSeq" id="XP_034249188.1">
    <property type="nucleotide sequence ID" value="XM_034393297.1"/>
</dbReference>
<keyword evidence="3" id="KW-1185">Reference proteome</keyword>
<name>A0A6P8ZV48_THRPL</name>
<dbReference type="KEGG" id="tpal:117650037"/>
<accession>A0A6P8ZV48</accession>
<evidence type="ECO:0000256" key="1">
    <source>
        <dbReference type="SAM" id="MobiDB-lite"/>
    </source>
</evidence>
<keyword evidence="2" id="KW-0472">Membrane</keyword>
<feature type="transmembrane region" description="Helical" evidence="2">
    <location>
        <begin position="148"/>
        <end position="166"/>
    </location>
</feature>
<feature type="transmembrane region" description="Helical" evidence="2">
    <location>
        <begin position="253"/>
        <end position="270"/>
    </location>
</feature>
<reference evidence="4" key="1">
    <citation type="submission" date="2025-08" db="UniProtKB">
        <authorList>
            <consortium name="RefSeq"/>
        </authorList>
    </citation>
    <scope>IDENTIFICATION</scope>
    <source>
        <tissue evidence="4">Total insect</tissue>
    </source>
</reference>
<feature type="transmembrane region" description="Helical" evidence="2">
    <location>
        <begin position="69"/>
        <end position="88"/>
    </location>
</feature>
<gene>
    <name evidence="4" type="primary">LOC117650037</name>
</gene>
<dbReference type="GeneID" id="117650037"/>
<sequence length="485" mass="54325">MEFIGTNLNTLTDILPFNDGSRPVLRRCTWIAVTFVSYVIGFNLLSKFAKAQLIHEAVPKINQHRLKIALWRIVFALWAIVLYLASVWDSNEGNLLHLILQAAAPKCNTTSLHVSKQNMYSEMALFTAPVSFFLHQIYISISSFTEPAVTTMGGLSLFVFLCNFIDCQKFCLQVLFLLGLNVGTLEVARTIYALRSRCRGFNGPPPSVFLRCMGLPVFIVHLLAWMLINFYLFPKMYFSLPSATEIEPSARIGTVYINLFLIIFAKIQFFDSPAWSLVKLVVRKPSALGRVSGLKSLPMIVLLPYSSSVLPELKAIQLQFLMNALPTSAERRIIRKKIMSGDNQTSAPISEEKANLLSFIKCVKILKRKMRYRYEQKTANEAENMSQEENELIEEDLDENTAGSSQSQDVTDIFFSVPSVPEEVSGESQETSTTDLGTSADGDASPTHSETGSSKGTSQAEATPHKQNDEEKQRRLSELDEESQD</sequence>
<dbReference type="OrthoDB" id="8195261at2759"/>
<feature type="transmembrane region" description="Helical" evidence="2">
    <location>
        <begin position="213"/>
        <end position="233"/>
    </location>
</feature>